<protein>
    <recommendedName>
        <fullName evidence="3">F-box domain-containing protein</fullName>
    </recommendedName>
</protein>
<accession>A0AAF0Y7Z9</accession>
<sequence>MTVIIDHNKHPEIMTMILSYAPLASLAVLRRTSATFRKRVRRLLFHHVSLVTNHGEDAFITPPSPASLSLPPGSTLPFRPQHVRVLDLAENPLVPSRDTIRAMSSLRILRRTGKALKSVCSIKPRPYGPLVDFLDLDDMTSIIVDRVTPTIQPYQYFHSYVLHVQCAIEVVYNVVKALDAKFTGKLVIVGIENTRLEVLVKHHKVYRIDSAFIPFREKVEARLRAADRDSEALDGVKFRTVANWHAGLGEDKDYVGHWVDADERTKGSNPPRKQRKGHITLVHIRRPRQLPSTHSYLSIA</sequence>
<proteinExistence type="predicted"/>
<dbReference type="GeneID" id="87808520"/>
<dbReference type="EMBL" id="CP086717">
    <property type="protein sequence ID" value="WOO81770.1"/>
    <property type="molecule type" value="Genomic_DNA"/>
</dbReference>
<keyword evidence="2" id="KW-1185">Reference proteome</keyword>
<organism evidence="1 2">
    <name type="scientific">Vanrija pseudolonga</name>
    <dbReference type="NCBI Taxonomy" id="143232"/>
    <lineage>
        <taxon>Eukaryota</taxon>
        <taxon>Fungi</taxon>
        <taxon>Dikarya</taxon>
        <taxon>Basidiomycota</taxon>
        <taxon>Agaricomycotina</taxon>
        <taxon>Tremellomycetes</taxon>
        <taxon>Trichosporonales</taxon>
        <taxon>Trichosporonaceae</taxon>
        <taxon>Vanrija</taxon>
    </lineage>
</organism>
<evidence type="ECO:0000313" key="1">
    <source>
        <dbReference type="EMBL" id="WOO81770.1"/>
    </source>
</evidence>
<gene>
    <name evidence="1" type="ORF">LOC62_04G005291</name>
</gene>
<dbReference type="RefSeq" id="XP_062627802.1">
    <property type="nucleotide sequence ID" value="XM_062771818.1"/>
</dbReference>
<evidence type="ECO:0000313" key="2">
    <source>
        <dbReference type="Proteomes" id="UP000827549"/>
    </source>
</evidence>
<evidence type="ECO:0008006" key="3">
    <source>
        <dbReference type="Google" id="ProtNLM"/>
    </source>
</evidence>
<name>A0AAF0Y7Z9_9TREE</name>
<reference evidence="1" key="1">
    <citation type="submission" date="2023-10" db="EMBL/GenBank/DDBJ databases">
        <authorList>
            <person name="Noh H."/>
        </authorList>
    </citation>
    <scope>NUCLEOTIDE SEQUENCE</scope>
    <source>
        <strain evidence="1">DUCC4014</strain>
    </source>
</reference>
<dbReference type="AlphaFoldDB" id="A0AAF0Y7Z9"/>
<dbReference type="Proteomes" id="UP000827549">
    <property type="component" value="Chromosome 4"/>
</dbReference>